<dbReference type="GO" id="GO:0008168">
    <property type="term" value="F:methyltransferase activity"/>
    <property type="evidence" value="ECO:0007669"/>
    <property type="project" value="UniProtKB-KW"/>
</dbReference>
<dbReference type="EMBL" id="CASHTH010001384">
    <property type="protein sequence ID" value="CAI8014676.1"/>
    <property type="molecule type" value="Genomic_DNA"/>
</dbReference>
<dbReference type="Proteomes" id="UP001174909">
    <property type="component" value="Unassembled WGS sequence"/>
</dbReference>
<dbReference type="InterPro" id="IPR029063">
    <property type="entry name" value="SAM-dependent_MTases_sf"/>
</dbReference>
<keyword evidence="2" id="KW-0808">Transferase</keyword>
<dbReference type="PANTHER" id="PTHR18895:SF74">
    <property type="entry name" value="MTRF1L RELEASE FACTOR GLUTAMINE METHYLTRANSFERASE"/>
    <property type="match status" value="1"/>
</dbReference>
<gene>
    <name evidence="2" type="ORF">GBAR_LOCUS9164</name>
</gene>
<dbReference type="Gene3D" id="3.40.50.150">
    <property type="entry name" value="Vaccinia Virus protein VP39"/>
    <property type="match status" value="1"/>
</dbReference>
<dbReference type="GO" id="GO:0032259">
    <property type="term" value="P:methylation"/>
    <property type="evidence" value="ECO:0007669"/>
    <property type="project" value="UniProtKB-KW"/>
</dbReference>
<proteinExistence type="predicted"/>
<comment type="caution">
    <text evidence="2">The sequence shown here is derived from an EMBL/GenBank/DDBJ whole genome shotgun (WGS) entry which is preliminary data.</text>
</comment>
<dbReference type="GO" id="GO:0003676">
    <property type="term" value="F:nucleic acid binding"/>
    <property type="evidence" value="ECO:0007669"/>
    <property type="project" value="InterPro"/>
</dbReference>
<keyword evidence="2" id="KW-0489">Methyltransferase</keyword>
<dbReference type="SUPFAM" id="SSF53335">
    <property type="entry name" value="S-adenosyl-L-methionine-dependent methyltransferases"/>
    <property type="match status" value="1"/>
</dbReference>
<feature type="compositionally biased region" description="Basic residues" evidence="1">
    <location>
        <begin position="47"/>
        <end position="77"/>
    </location>
</feature>
<dbReference type="InterPro" id="IPR002052">
    <property type="entry name" value="DNA_methylase_N6_adenine_CS"/>
</dbReference>
<dbReference type="GO" id="GO:0005739">
    <property type="term" value="C:mitochondrion"/>
    <property type="evidence" value="ECO:0007669"/>
    <property type="project" value="TreeGrafter"/>
</dbReference>
<name>A0AA35RQV3_GEOBA</name>
<keyword evidence="3" id="KW-1185">Reference proteome</keyword>
<accession>A0AA35RQV3</accession>
<evidence type="ECO:0000313" key="3">
    <source>
        <dbReference type="Proteomes" id="UP001174909"/>
    </source>
</evidence>
<evidence type="ECO:0000313" key="2">
    <source>
        <dbReference type="EMBL" id="CAI8014676.1"/>
    </source>
</evidence>
<dbReference type="InterPro" id="IPR050320">
    <property type="entry name" value="N5-glutamine_MTase"/>
</dbReference>
<reference evidence="2" key="1">
    <citation type="submission" date="2023-03" db="EMBL/GenBank/DDBJ databases">
        <authorList>
            <person name="Steffen K."/>
            <person name="Cardenas P."/>
        </authorList>
    </citation>
    <scope>NUCLEOTIDE SEQUENCE</scope>
</reference>
<dbReference type="AlphaFoldDB" id="A0AA35RQV3"/>
<dbReference type="PROSITE" id="PS00092">
    <property type="entry name" value="N6_MTASE"/>
    <property type="match status" value="1"/>
</dbReference>
<evidence type="ECO:0000256" key="1">
    <source>
        <dbReference type="SAM" id="MobiDB-lite"/>
    </source>
</evidence>
<organism evidence="2 3">
    <name type="scientific">Geodia barretti</name>
    <name type="common">Barrett's horny sponge</name>
    <dbReference type="NCBI Taxonomy" id="519541"/>
    <lineage>
        <taxon>Eukaryota</taxon>
        <taxon>Metazoa</taxon>
        <taxon>Porifera</taxon>
        <taxon>Demospongiae</taxon>
        <taxon>Heteroscleromorpha</taxon>
        <taxon>Tetractinellida</taxon>
        <taxon>Astrophorina</taxon>
        <taxon>Geodiidae</taxon>
        <taxon>Geodia</taxon>
    </lineage>
</organism>
<dbReference type="PANTHER" id="PTHR18895">
    <property type="entry name" value="HEMK METHYLTRANSFERASE"/>
    <property type="match status" value="1"/>
</dbReference>
<feature type="region of interest" description="Disordered" evidence="1">
    <location>
        <begin position="41"/>
        <end position="83"/>
    </location>
</feature>
<sequence length="215" mass="24101">MYGCAVDISEEAVALTRENATRTGLSERLTVILSSIETLHTSPHLHNSPHSHTSPHLHNSPHSHRSPHSHNTHHSHSSPHPPITTGHGCLWADVIVSNPPYITTSDMATLDHSVSWYEDKRALHGGKDGLDVAAKILEFSSHHLKQGGELWLELGLNQDPTILLTADSANHLSHVSSYNDFTQRLKSFESLEFQLSYIYSTFQTYRHVYLSINYM</sequence>
<protein>
    <submittedName>
        <fullName evidence="2">Release factor glutamine methyltransferase</fullName>
    </submittedName>
</protein>